<name>H3B287_LATCH</name>
<dbReference type="PANTHER" id="PTHR15430">
    <property type="entry name" value="GLOMULIN"/>
    <property type="match status" value="1"/>
</dbReference>
<dbReference type="HOGENOM" id="CLU_029654_3_0_1"/>
<reference evidence="2" key="3">
    <citation type="submission" date="2025-09" db="UniProtKB">
        <authorList>
            <consortium name="Ensembl"/>
        </authorList>
    </citation>
    <scope>IDENTIFICATION</scope>
</reference>
<dbReference type="EMBL" id="AFYH01122458">
    <property type="status" value="NOT_ANNOTATED_CDS"/>
    <property type="molecule type" value="Genomic_DNA"/>
</dbReference>
<proteinExistence type="predicted"/>
<dbReference type="Ensembl" id="ENSLACT00000016119.1">
    <property type="protein sequence ID" value="ENSLACP00000016008.1"/>
    <property type="gene ID" value="ENSLACG00000014096.1"/>
</dbReference>
<dbReference type="Bgee" id="ENSLACG00000014096">
    <property type="expression patterns" value="Expressed in chordate pharynx and 6 other cell types or tissues"/>
</dbReference>
<dbReference type="EMBL" id="AFYH01122459">
    <property type="status" value="NOT_ANNOTATED_CDS"/>
    <property type="molecule type" value="Genomic_DNA"/>
</dbReference>
<keyword evidence="3" id="KW-1185">Reference proteome</keyword>
<dbReference type="InParanoid" id="H3B287"/>
<dbReference type="AlphaFoldDB" id="H3B287"/>
<dbReference type="EMBL" id="AFYH01122455">
    <property type="status" value="NOT_ANNOTATED_CDS"/>
    <property type="molecule type" value="Genomic_DNA"/>
</dbReference>
<accession>H3B287</accession>
<evidence type="ECO:0000313" key="3">
    <source>
        <dbReference type="Proteomes" id="UP000008672"/>
    </source>
</evidence>
<dbReference type="EMBL" id="AFYH01122457">
    <property type="status" value="NOT_ANNOTATED_CDS"/>
    <property type="molecule type" value="Genomic_DNA"/>
</dbReference>
<dbReference type="InterPro" id="IPR013877">
    <property type="entry name" value="YAP-bd/ALF4/Glomulin"/>
</dbReference>
<dbReference type="eggNOG" id="ENOG502QQAV">
    <property type="taxonomic scope" value="Eukaryota"/>
</dbReference>
<feature type="transmembrane region" description="Helical" evidence="1">
    <location>
        <begin position="244"/>
        <end position="265"/>
    </location>
</feature>
<keyword evidence="1" id="KW-0472">Membrane</keyword>
<dbReference type="OMA" id="TLCPMEH"/>
<dbReference type="EMBL" id="AFYH01122456">
    <property type="status" value="NOT_ANNOTATED_CDS"/>
    <property type="molecule type" value="Genomic_DNA"/>
</dbReference>
<organism evidence="2 3">
    <name type="scientific">Latimeria chalumnae</name>
    <name type="common">Coelacanth</name>
    <dbReference type="NCBI Taxonomy" id="7897"/>
    <lineage>
        <taxon>Eukaryota</taxon>
        <taxon>Metazoa</taxon>
        <taxon>Chordata</taxon>
        <taxon>Craniata</taxon>
        <taxon>Vertebrata</taxon>
        <taxon>Euteleostomi</taxon>
        <taxon>Coelacanthiformes</taxon>
        <taxon>Coelacanthidae</taxon>
        <taxon>Latimeria</taxon>
    </lineage>
</organism>
<dbReference type="GO" id="GO:0055105">
    <property type="term" value="F:ubiquitin-protein transferase inhibitor activity"/>
    <property type="evidence" value="ECO:0007669"/>
    <property type="project" value="TreeGrafter"/>
</dbReference>
<keyword evidence="1" id="KW-1133">Transmembrane helix</keyword>
<dbReference type="Pfam" id="PF08568">
    <property type="entry name" value="Kinetochor_Ybp2"/>
    <property type="match status" value="1"/>
</dbReference>
<sequence>MALAELQRVIQRCQGLSEANFKEEDFIQFQSAGQRCLEEGLVVEVLEIIEDLYKQDIIRSMGWNFLSALVGCTLHCDKEDENRALYLRTLNQIIQRSNPKELVIGLLEQIEEATVDRISETILLLLDPLQKVLLQLGNKKAYSVGLCLSTVLTQLSQLPVPYCKEQWQEDKYGLCQCCSALVLFANPFVNEISQNAESVMGNDDNGQLRDELVKFCTKSLEYPLLGAQLEQIPEDPFENPLRQFAGKILGFLLSLGEPLLSLVIYPERSKRKEDLLHGDLKYTTNSLACLAYLLFVQYIGINYFPAVFSPSFVLQFNMEYISVLLKRTEESVLSKGLALYEHCLLMLEDNSLLHQYLEIRNFLSVPQELVKVMTLCPIKHLRKKSLEIFQLYIDKLETEGKYKLFRCMKFNTINYKEIVPFLLSYIKYVIGFSLPGHENVWFSGLRLIPLLHIALSLPEGAETDLLQNSDRIMASLNLLRYLLIRDNEYENLTGIWTELSKIDQNFLKPLHTGLNMSKAHYEAEIKSNRENKKRKDSPVCSITVGGEKLPNMTTEMQLQVLQSALFTFDLIESVLARIEELIEVKGKFISEELLYVK</sequence>
<dbReference type="GO" id="GO:0005737">
    <property type="term" value="C:cytoplasm"/>
    <property type="evidence" value="ECO:0007669"/>
    <property type="project" value="TreeGrafter"/>
</dbReference>
<evidence type="ECO:0000313" key="2">
    <source>
        <dbReference type="Ensembl" id="ENSLACP00000016008.1"/>
    </source>
</evidence>
<reference evidence="2" key="2">
    <citation type="submission" date="2025-08" db="UniProtKB">
        <authorList>
            <consortium name="Ensembl"/>
        </authorList>
    </citation>
    <scope>IDENTIFICATION</scope>
</reference>
<protein>
    <submittedName>
        <fullName evidence="2">Glomulin, FKBP associated protein</fullName>
    </submittedName>
</protein>
<dbReference type="GeneTree" id="ENSGT00390000018446"/>
<evidence type="ECO:0000256" key="1">
    <source>
        <dbReference type="SAM" id="Phobius"/>
    </source>
</evidence>
<dbReference type="EMBL" id="AFYH01122453">
    <property type="status" value="NOT_ANNOTATED_CDS"/>
    <property type="molecule type" value="Genomic_DNA"/>
</dbReference>
<dbReference type="InterPro" id="IPR019516">
    <property type="entry name" value="Glomulin/ALF4"/>
</dbReference>
<gene>
    <name evidence="2" type="primary">GLMN</name>
</gene>
<reference evidence="3" key="1">
    <citation type="submission" date="2011-08" db="EMBL/GenBank/DDBJ databases">
        <title>The draft genome of Latimeria chalumnae.</title>
        <authorList>
            <person name="Di Palma F."/>
            <person name="Alfoldi J."/>
            <person name="Johnson J."/>
            <person name="Berlin A."/>
            <person name="Gnerre S."/>
            <person name="Jaffe D."/>
            <person name="MacCallum I."/>
            <person name="Young S."/>
            <person name="Walker B.J."/>
            <person name="Lander E."/>
            <person name="Lindblad-Toh K."/>
        </authorList>
    </citation>
    <scope>NUCLEOTIDE SEQUENCE [LARGE SCALE GENOMIC DNA]</scope>
    <source>
        <strain evidence="3">Wild caught</strain>
    </source>
</reference>
<keyword evidence="1" id="KW-0812">Transmembrane</keyword>
<dbReference type="Proteomes" id="UP000008672">
    <property type="component" value="Unassembled WGS sequence"/>
</dbReference>
<dbReference type="PANTHER" id="PTHR15430:SF1">
    <property type="entry name" value="GLOMULIN"/>
    <property type="match status" value="1"/>
</dbReference>
<dbReference type="STRING" id="7897.ENSLACP00000016008"/>
<dbReference type="FunCoup" id="H3B287">
    <property type="interactions" value="1211"/>
</dbReference>
<dbReference type="EMBL" id="AFYH01122454">
    <property type="status" value="NOT_ANNOTATED_CDS"/>
    <property type="molecule type" value="Genomic_DNA"/>
</dbReference>
<feature type="transmembrane region" description="Helical" evidence="1">
    <location>
        <begin position="286"/>
        <end position="308"/>
    </location>
</feature>